<feature type="domain" description="B3/B4 tRNA-binding" evidence="1">
    <location>
        <begin position="22"/>
        <end position="103"/>
    </location>
</feature>
<feature type="non-terminal residue" evidence="2">
    <location>
        <position position="1"/>
    </location>
</feature>
<dbReference type="InterPro" id="IPR020825">
    <property type="entry name" value="Phe-tRNA_synthase-like_B3/B4"/>
</dbReference>
<name>A0ABW9QY75_9ACTN</name>
<gene>
    <name evidence="2" type="ORF">GHK86_17485</name>
</gene>
<feature type="non-terminal residue" evidence="2">
    <location>
        <position position="103"/>
    </location>
</feature>
<keyword evidence="2" id="KW-0436">Ligase</keyword>
<evidence type="ECO:0000313" key="2">
    <source>
        <dbReference type="EMBL" id="MST34506.1"/>
    </source>
</evidence>
<dbReference type="InterPro" id="IPR005146">
    <property type="entry name" value="B3/B4_tRNA-bd"/>
</dbReference>
<accession>A0ABW9QY75</accession>
<evidence type="ECO:0000313" key="3">
    <source>
        <dbReference type="Proteomes" id="UP000437736"/>
    </source>
</evidence>
<organism evidence="2 3">
    <name type="scientific">Acidiferrimicrobium australe</name>
    <dbReference type="NCBI Taxonomy" id="2664430"/>
    <lineage>
        <taxon>Bacteria</taxon>
        <taxon>Bacillati</taxon>
        <taxon>Actinomycetota</taxon>
        <taxon>Acidimicrobiia</taxon>
        <taxon>Acidimicrobiales</taxon>
        <taxon>Acidimicrobiaceae</taxon>
        <taxon>Acidiferrimicrobium</taxon>
    </lineage>
</organism>
<protein>
    <submittedName>
        <fullName evidence="2">Phenylalanine--tRNA ligase subunit beta</fullName>
    </submittedName>
</protein>
<proteinExistence type="predicted"/>
<dbReference type="SMART" id="SM00873">
    <property type="entry name" value="B3_4"/>
    <property type="match status" value="1"/>
</dbReference>
<reference evidence="2 3" key="1">
    <citation type="submission" date="2019-11" db="EMBL/GenBank/DDBJ databases">
        <title>Acidiferrimicrobium australis gen. nov., sp. nov., an acidophilic and obligately heterotrophic, member of the Actinobacteria that catalyses dissimilatory oxido- reduction of iron isolated from metal-rich acidic water in Chile.</title>
        <authorList>
            <person name="Gonzalez D."/>
            <person name="Huber K."/>
            <person name="Hedrich S."/>
            <person name="Rojas-Villalobos C."/>
            <person name="Quatrini R."/>
            <person name="Dinamarca M.A."/>
            <person name="Schwarz A."/>
            <person name="Canales C."/>
            <person name="Nancucheo I."/>
        </authorList>
    </citation>
    <scope>NUCLEOTIDE SEQUENCE [LARGE SCALE GENOMIC DNA]</scope>
    <source>
        <strain evidence="2 3">USS-CCA1</strain>
    </source>
</reference>
<keyword evidence="3" id="KW-1185">Reference proteome</keyword>
<comment type="caution">
    <text evidence="2">The sequence shown here is derived from an EMBL/GenBank/DDBJ whole genome shotgun (WGS) entry which is preliminary data.</text>
</comment>
<dbReference type="EMBL" id="WJHE01001044">
    <property type="protein sequence ID" value="MST34506.1"/>
    <property type="molecule type" value="Genomic_DNA"/>
</dbReference>
<dbReference type="Pfam" id="PF03483">
    <property type="entry name" value="B3_4"/>
    <property type="match status" value="1"/>
</dbReference>
<dbReference type="SUPFAM" id="SSF56037">
    <property type="entry name" value="PheT/TilS domain"/>
    <property type="match status" value="1"/>
</dbReference>
<dbReference type="Proteomes" id="UP000437736">
    <property type="component" value="Unassembled WGS sequence"/>
</dbReference>
<evidence type="ECO:0000259" key="1">
    <source>
        <dbReference type="SMART" id="SM00873"/>
    </source>
</evidence>
<sequence>TTAPPADPSVGSADVVVEAADLCPRFTATVLTGVRVGPSPAWLAQRLTRAGMRPINVVVDVSNYVMLDVGQPNHAYDRDRLGGGGLLVRRARDGERLVTLDGA</sequence>
<dbReference type="GO" id="GO:0016874">
    <property type="term" value="F:ligase activity"/>
    <property type="evidence" value="ECO:0007669"/>
    <property type="project" value="UniProtKB-KW"/>
</dbReference>
<dbReference type="Gene3D" id="3.50.40.10">
    <property type="entry name" value="Phenylalanyl-trna Synthetase, Chain B, domain 3"/>
    <property type="match status" value="1"/>
</dbReference>